<dbReference type="InterPro" id="IPR008278">
    <property type="entry name" value="4-PPantetheinyl_Trfase_dom"/>
</dbReference>
<comment type="catalytic activity">
    <reaction evidence="1">
        <text>apo-[ACP] + CoA = holo-[ACP] + adenosine 3',5'-bisphosphate + H(+)</text>
        <dbReference type="Rhea" id="RHEA:12068"/>
        <dbReference type="Rhea" id="RHEA-COMP:9685"/>
        <dbReference type="Rhea" id="RHEA-COMP:9690"/>
        <dbReference type="ChEBI" id="CHEBI:15378"/>
        <dbReference type="ChEBI" id="CHEBI:29999"/>
        <dbReference type="ChEBI" id="CHEBI:57287"/>
        <dbReference type="ChEBI" id="CHEBI:58343"/>
        <dbReference type="ChEBI" id="CHEBI:64479"/>
        <dbReference type="EC" id="2.7.8.7"/>
    </reaction>
</comment>
<proteinExistence type="inferred from homology"/>
<keyword evidence="1" id="KW-0963">Cytoplasm</keyword>
<gene>
    <name evidence="1" type="primary">acpS</name>
    <name evidence="2" type="ORF">ATX59_08145</name>
</gene>
<feature type="binding site" evidence="1">
    <location>
        <position position="8"/>
    </location>
    <ligand>
        <name>Mg(2+)</name>
        <dbReference type="ChEBI" id="CHEBI:18420"/>
    </ligand>
</feature>
<evidence type="ECO:0000313" key="2">
    <source>
        <dbReference type="EMBL" id="OIM20537.1"/>
    </source>
</evidence>
<comment type="caution">
    <text evidence="2">The sequence shown here is derived from an EMBL/GenBank/DDBJ whole genome shotgun (WGS) entry which is preliminary data.</text>
</comment>
<sequence length="131" mass="14366">MSYRIGIDIESISDVRAAAEKHKQFLDKVLTKSEQKQLAGRKGNGYYAYLAGRFSSKEAYAKATGFGIGSKVNFTDIEILDDENGAPRLSVSGRSLFLNAKSYQISISHKIKLDLVATEVLIEVEDGNSDS</sequence>
<dbReference type="AlphaFoldDB" id="A0A483BL05"/>
<comment type="similarity">
    <text evidence="1">Belongs to the P-Pant transferase superfamily. AcpS family.</text>
</comment>
<reference evidence="2 3" key="1">
    <citation type="journal article" date="2016" name="BMC Genomics">
        <title>Consensus pan-genome assembly of the specialised wine bacterium Oenococcus oeni.</title>
        <authorList>
            <person name="Sternes P.R."/>
            <person name="Borneman A.R."/>
        </authorList>
    </citation>
    <scope>NUCLEOTIDE SEQUENCE [LARGE SCALE GENOMIC DNA]</scope>
    <source>
        <strain evidence="2 3">AWRIB661</strain>
    </source>
</reference>
<dbReference type="InterPro" id="IPR002582">
    <property type="entry name" value="ACPS"/>
</dbReference>
<dbReference type="EMBL" id="MLOK01000054">
    <property type="protein sequence ID" value="OIM20537.1"/>
    <property type="molecule type" value="Genomic_DNA"/>
</dbReference>
<dbReference type="InterPro" id="IPR037143">
    <property type="entry name" value="4-PPantetheinyl_Trfase_dom_sf"/>
</dbReference>
<name>A0A483BL05_OENOE</name>
<keyword evidence="1" id="KW-0275">Fatty acid biosynthesis</keyword>
<dbReference type="Gene3D" id="3.90.470.20">
    <property type="entry name" value="4'-phosphopantetheinyl transferase domain"/>
    <property type="match status" value="1"/>
</dbReference>
<dbReference type="GO" id="GO:0008897">
    <property type="term" value="F:holo-[acyl-carrier-protein] synthase activity"/>
    <property type="evidence" value="ECO:0007669"/>
    <property type="project" value="UniProtKB-UniRule"/>
</dbReference>
<dbReference type="EC" id="2.7.8.7" evidence="1"/>
<evidence type="ECO:0000256" key="1">
    <source>
        <dbReference type="HAMAP-Rule" id="MF_00101"/>
    </source>
</evidence>
<accession>A0A483BL05</accession>
<dbReference type="GO" id="GO:0000287">
    <property type="term" value="F:magnesium ion binding"/>
    <property type="evidence" value="ECO:0007669"/>
    <property type="project" value="UniProtKB-UniRule"/>
</dbReference>
<evidence type="ECO:0000313" key="3">
    <source>
        <dbReference type="Proteomes" id="UP000181728"/>
    </source>
</evidence>
<keyword evidence="1" id="KW-0479">Metal-binding</keyword>
<dbReference type="NCBIfam" id="TIGR00556">
    <property type="entry name" value="pantethn_trn"/>
    <property type="match status" value="1"/>
</dbReference>
<keyword evidence="1" id="KW-0808">Transferase</keyword>
<keyword evidence="1" id="KW-0443">Lipid metabolism</keyword>
<keyword evidence="1" id="KW-0460">Magnesium</keyword>
<keyword evidence="1" id="KW-0444">Lipid biosynthesis</keyword>
<dbReference type="HAMAP" id="MF_00101">
    <property type="entry name" value="AcpS"/>
    <property type="match status" value="1"/>
</dbReference>
<dbReference type="Proteomes" id="UP000181728">
    <property type="component" value="Unassembled WGS sequence"/>
</dbReference>
<protein>
    <recommendedName>
        <fullName evidence="1">Holo-[acyl-carrier-protein] synthase</fullName>
        <shortName evidence="1">Holo-ACP synthase</shortName>
        <ecNumber evidence="1">2.7.8.7</ecNumber>
    </recommendedName>
    <alternativeName>
        <fullName evidence="1">4'-phosphopantetheinyl transferase AcpS</fullName>
    </alternativeName>
</protein>
<dbReference type="GO" id="GO:0005737">
    <property type="term" value="C:cytoplasm"/>
    <property type="evidence" value="ECO:0007669"/>
    <property type="project" value="UniProtKB-SubCell"/>
</dbReference>
<dbReference type="RefSeq" id="WP_002816544.1">
    <property type="nucleotide sequence ID" value="NZ_CP014324.1"/>
</dbReference>
<dbReference type="NCBIfam" id="TIGR00516">
    <property type="entry name" value="acpS"/>
    <property type="match status" value="1"/>
</dbReference>
<comment type="function">
    <text evidence="1">Transfers the 4'-phosphopantetheine moiety from coenzyme A to a Ser of acyl-carrier-protein.</text>
</comment>
<comment type="cofactor">
    <cofactor evidence="1">
        <name>Mg(2+)</name>
        <dbReference type="ChEBI" id="CHEBI:18420"/>
    </cofactor>
</comment>
<dbReference type="SUPFAM" id="SSF56214">
    <property type="entry name" value="4'-phosphopantetheinyl transferase"/>
    <property type="match status" value="1"/>
</dbReference>
<organism evidence="2 3">
    <name type="scientific">Oenococcus oeni</name>
    <name type="common">Leuconostoc oenos</name>
    <dbReference type="NCBI Taxonomy" id="1247"/>
    <lineage>
        <taxon>Bacteria</taxon>
        <taxon>Bacillati</taxon>
        <taxon>Bacillota</taxon>
        <taxon>Bacilli</taxon>
        <taxon>Lactobacillales</taxon>
        <taxon>Lactobacillaceae</taxon>
        <taxon>Oenococcus</taxon>
    </lineage>
</organism>
<dbReference type="Pfam" id="PF01648">
    <property type="entry name" value="ACPS"/>
    <property type="match status" value="1"/>
</dbReference>
<keyword evidence="1" id="KW-0276">Fatty acid metabolism</keyword>
<dbReference type="GO" id="GO:0006633">
    <property type="term" value="P:fatty acid biosynthetic process"/>
    <property type="evidence" value="ECO:0007669"/>
    <property type="project" value="UniProtKB-UniRule"/>
</dbReference>
<dbReference type="InterPro" id="IPR004568">
    <property type="entry name" value="Ppantetheine-prot_Trfase_dom"/>
</dbReference>
<comment type="subcellular location">
    <subcellularLocation>
        <location evidence="1">Cytoplasm</location>
    </subcellularLocation>
</comment>
<feature type="binding site" evidence="1">
    <location>
        <position position="58"/>
    </location>
    <ligand>
        <name>Mg(2+)</name>
        <dbReference type="ChEBI" id="CHEBI:18420"/>
    </ligand>
</feature>